<dbReference type="Gene3D" id="3.30.559.30">
    <property type="entry name" value="Nonribosomal peptide synthetase, condensation domain"/>
    <property type="match status" value="1"/>
</dbReference>
<comment type="caution">
    <text evidence="4">The sequence shown here is derived from an EMBL/GenBank/DDBJ whole genome shotgun (WGS) entry which is preliminary data.</text>
</comment>
<accession>A0A7W8IH94</accession>
<evidence type="ECO:0000256" key="2">
    <source>
        <dbReference type="ARBA" id="ARBA00023315"/>
    </source>
</evidence>
<proteinExistence type="predicted"/>
<keyword evidence="2" id="KW-0012">Acyltransferase</keyword>
<dbReference type="AlphaFoldDB" id="A0A7W8IH94"/>
<evidence type="ECO:0000313" key="5">
    <source>
        <dbReference type="Proteomes" id="UP000568106"/>
    </source>
</evidence>
<dbReference type="EMBL" id="JACHDY010000002">
    <property type="protein sequence ID" value="MBB5317118.1"/>
    <property type="molecule type" value="Genomic_DNA"/>
</dbReference>
<evidence type="ECO:0000256" key="1">
    <source>
        <dbReference type="ARBA" id="ARBA00022679"/>
    </source>
</evidence>
<dbReference type="InterPro" id="IPR031641">
    <property type="entry name" value="PapA_C"/>
</dbReference>
<feature type="domain" description="Phthiocerol/phthiodiolone dimycocerosyl transferase C-terminal" evidence="3">
    <location>
        <begin position="4"/>
        <end position="61"/>
    </location>
</feature>
<protein>
    <recommendedName>
        <fullName evidence="3">Phthiocerol/phthiodiolone dimycocerosyl transferase C-terminal domain-containing protein</fullName>
    </recommendedName>
</protein>
<evidence type="ECO:0000259" key="3">
    <source>
        <dbReference type="Pfam" id="PF16911"/>
    </source>
</evidence>
<dbReference type="Proteomes" id="UP000568106">
    <property type="component" value="Unassembled WGS sequence"/>
</dbReference>
<dbReference type="GO" id="GO:0016746">
    <property type="term" value="F:acyltransferase activity"/>
    <property type="evidence" value="ECO:0007669"/>
    <property type="project" value="UniProtKB-KW"/>
</dbReference>
<keyword evidence="1" id="KW-0808">Transferase</keyword>
<dbReference type="SUPFAM" id="SSF52777">
    <property type="entry name" value="CoA-dependent acyltransferases"/>
    <property type="match status" value="1"/>
</dbReference>
<dbReference type="Pfam" id="PF16911">
    <property type="entry name" value="PapA_C"/>
    <property type="match status" value="1"/>
</dbReference>
<organism evidence="4 5">
    <name type="scientific">Tunturiibacter empetritectus</name>
    <dbReference type="NCBI Taxonomy" id="3069691"/>
    <lineage>
        <taxon>Bacteria</taxon>
        <taxon>Pseudomonadati</taxon>
        <taxon>Acidobacteriota</taxon>
        <taxon>Terriglobia</taxon>
        <taxon>Terriglobales</taxon>
        <taxon>Acidobacteriaceae</taxon>
        <taxon>Tunturiibacter</taxon>
    </lineage>
</organism>
<gene>
    <name evidence="4" type="ORF">HDF09_001787</name>
</gene>
<sequence length="108" mass="11791">MEGVVLTPEQTTALQRRAREEGVTIHAVISAALIIAGRAIDESWRNNPLRIMSAAEIRDILGLKDQCMVSFGGGEISISQGDSMTFWELARFANMASLPSRAQKIYPG</sequence>
<keyword evidence="5" id="KW-1185">Reference proteome</keyword>
<evidence type="ECO:0000313" key="4">
    <source>
        <dbReference type="EMBL" id="MBB5317118.1"/>
    </source>
</evidence>
<name>A0A7W8IH94_9BACT</name>
<reference evidence="4" key="1">
    <citation type="submission" date="2020-08" db="EMBL/GenBank/DDBJ databases">
        <title>Genomic Encyclopedia of Type Strains, Phase IV (KMG-V): Genome sequencing to study the core and pangenomes of soil and plant-associated prokaryotes.</title>
        <authorList>
            <person name="Whitman W."/>
        </authorList>
    </citation>
    <scope>NUCLEOTIDE SEQUENCE [LARGE SCALE GENOMIC DNA]</scope>
    <source>
        <strain evidence="4">M8UP27</strain>
    </source>
</reference>